<dbReference type="Gene3D" id="1.10.260.40">
    <property type="entry name" value="lambda repressor-like DNA-binding domains"/>
    <property type="match status" value="1"/>
</dbReference>
<feature type="domain" description="HTH cro/C1-type" evidence="1">
    <location>
        <begin position="81"/>
        <end position="137"/>
    </location>
</feature>
<dbReference type="SMART" id="SM00530">
    <property type="entry name" value="HTH_XRE"/>
    <property type="match status" value="1"/>
</dbReference>
<protein>
    <submittedName>
        <fullName evidence="2">Putative transcription factor</fullName>
    </submittedName>
</protein>
<dbReference type="InterPro" id="IPR001387">
    <property type="entry name" value="Cro/C1-type_HTH"/>
</dbReference>
<reference evidence="2" key="2">
    <citation type="submission" date="2010-11" db="EMBL/GenBank/DDBJ databases">
        <authorList>
            <person name="Perez-Mendoza D."/>
        </authorList>
    </citation>
    <scope>NUCLEOTIDE SEQUENCE</scope>
    <source>
        <strain evidence="2">GR4</strain>
        <plasmid evidence="2">pRmeGR4a</plasmid>
    </source>
</reference>
<reference evidence="2" key="1">
    <citation type="journal article" date="1998" name="J. Bacteriol.">
        <title>Cloning and identification of conjugative transfer origins in the Rhizobium meliloti genome.</title>
        <authorList>
            <person name="Herrera-Cervera J.A."/>
            <person name="Sanjuan-Pinilla J.M."/>
            <person name="Olivares J."/>
            <person name="Sanjuan J."/>
        </authorList>
    </citation>
    <scope>NUCLEOTIDE SEQUENCE</scope>
    <source>
        <strain evidence="2">GR4</strain>
        <plasmid evidence="2">pRmeGR4a</plasmid>
    </source>
</reference>
<proteinExistence type="predicted"/>
<organism evidence="2">
    <name type="scientific">Rhizobium meliloti</name>
    <name type="common">Ensifer meliloti</name>
    <name type="synonym">Sinorhizobium meliloti</name>
    <dbReference type="NCBI Taxonomy" id="382"/>
    <lineage>
        <taxon>Bacteria</taxon>
        <taxon>Pseudomonadati</taxon>
        <taxon>Pseudomonadota</taxon>
        <taxon>Alphaproteobacteria</taxon>
        <taxon>Hyphomicrobiales</taxon>
        <taxon>Rhizobiaceae</taxon>
        <taxon>Sinorhizobium/Ensifer group</taxon>
        <taxon>Sinorhizobium</taxon>
    </lineage>
</organism>
<evidence type="ECO:0000313" key="2">
    <source>
        <dbReference type="EMBL" id="CBY17644.1"/>
    </source>
</evidence>
<evidence type="ECO:0000259" key="1">
    <source>
        <dbReference type="PROSITE" id="PS50943"/>
    </source>
</evidence>
<keyword evidence="2" id="KW-0614">Plasmid</keyword>
<dbReference type="InterPro" id="IPR010982">
    <property type="entry name" value="Lambda_DNA-bd_dom_sf"/>
</dbReference>
<dbReference type="AlphaFoldDB" id="E4MVE2"/>
<geneLocation type="plasmid" evidence="2">
    <name>pRmeGR4a</name>
</geneLocation>
<dbReference type="EMBL" id="AJ223303">
    <property type="protein sequence ID" value="CBY17644.1"/>
    <property type="molecule type" value="Genomic_DNA"/>
</dbReference>
<dbReference type="GO" id="GO:0003677">
    <property type="term" value="F:DNA binding"/>
    <property type="evidence" value="ECO:0007669"/>
    <property type="project" value="InterPro"/>
</dbReference>
<name>E4MVE2_RHIML</name>
<dbReference type="Pfam" id="PF01381">
    <property type="entry name" value="HTH_3"/>
    <property type="match status" value="1"/>
</dbReference>
<dbReference type="CDD" id="cd00093">
    <property type="entry name" value="HTH_XRE"/>
    <property type="match status" value="1"/>
</dbReference>
<accession>E4MVE2</accession>
<dbReference type="SUPFAM" id="SSF47413">
    <property type="entry name" value="lambda repressor-like DNA-binding domains"/>
    <property type="match status" value="1"/>
</dbReference>
<dbReference type="PROSITE" id="PS50943">
    <property type="entry name" value="HTH_CROC1"/>
    <property type="match status" value="1"/>
</dbReference>
<sequence>MGCAVILRRGVLQSASFRCIVTAEGRNQKGVRSLTDAMSLMSARGLVEITDPEFDRPVFRQPGFDGTLTAKEMDEKISAWLKQTREAKGISRADLAHLLGLSVSVYGRYERGSEARLSIPRLIHLCEIMGFMPLDVIFDIAPHLWGKTLQEAEDRLTLTKLVEQLPQDTMRDLIRLLRRMTPGEQAADAVATSTSEGR</sequence>